<sequence>MKEAVTTSDALLQRLSDQRRQKLRKNVQLLFLGLSPAETDPIISLLRGARLAPRGRQISNESELLEALSERSWDLIICTSERDDLAVKQALHHLKRLDKDIPVIQLVPHADSRYLLQGLKANMQAVVPLEEKELLLISIRRELEHLENRRRMRQAEALLKESEKRCKVLMERSTMAIAYFNAERLLLANSAFAKLFGYESPEKLEGKLIEQFVVSEDREELHQQVKIFAEENLKELLFQLTGCRADDSNFNAYIELQESRLDNEPCVQVTVRPENIQKTQKSFSEHDPITGLYNSQFLNRRLDETITTALTGGHDCHLFYIELNNHQALKSQFGADLCDHAARDLADILKQQLNPVHIKGRIGESSYAVIFQDPNPDKAVQVAEGLCKSITEHTCSMAGTQIKLICSIGITTITDTSPDAEELTARAKTAADHVASGKHKSSGALLYVPDRGHDEQDNTKAIEALKKAVDNEQFKLLYQPIVPLSYNSKMSHYEALLRLLDQKKNELAPSLFLNTIALADLSTRMDRWVIKQSVLQLRSELDKGHKHRLFISVTAQTWRDPDMLVWLADLLREQRMPADHLVFQISEHECSSNLSAAQSFADGLKKLHCLICIKHHGCSSNAKQVLRQLPADYVKLDGSFINELIDADPLDESFNEMIEGLKTAGKITIAPQVENPKVMSRLWKSGVGLIQGYYLQPPVDKMDYDFFDN</sequence>
<reference evidence="5 6" key="1">
    <citation type="journal article" date="2019" name="Biochem. Eng. J.">
        <title>Metabolic engineering of the marine bacteria Neptunomonas concharum for the production of acetoin and meso-2,3-butanediol from acetate.</title>
        <authorList>
            <person name="Li W."/>
            <person name="Pu N."/>
            <person name="Liu C.-X."/>
            <person name="Yuan Q.-P."/>
            <person name="Li Z.-J."/>
        </authorList>
    </citation>
    <scope>NUCLEOTIDE SEQUENCE [LARGE SCALE GENOMIC DNA]</scope>
    <source>
        <strain evidence="5 6">JCM17730</strain>
    </source>
</reference>
<evidence type="ECO:0000313" key="5">
    <source>
        <dbReference type="EMBL" id="QEQ97844.1"/>
    </source>
</evidence>
<evidence type="ECO:0000259" key="3">
    <source>
        <dbReference type="PROSITE" id="PS50883"/>
    </source>
</evidence>
<dbReference type="SMART" id="SM00052">
    <property type="entry name" value="EAL"/>
    <property type="match status" value="1"/>
</dbReference>
<dbReference type="InterPro" id="IPR035919">
    <property type="entry name" value="EAL_sf"/>
</dbReference>
<dbReference type="Pfam" id="PF00990">
    <property type="entry name" value="GGDEF"/>
    <property type="match status" value="1"/>
</dbReference>
<evidence type="ECO:0000259" key="2">
    <source>
        <dbReference type="PROSITE" id="PS50112"/>
    </source>
</evidence>
<organism evidence="5 6">
    <name type="scientific">Neptunomonas concharum</name>
    <dbReference type="NCBI Taxonomy" id="1031538"/>
    <lineage>
        <taxon>Bacteria</taxon>
        <taxon>Pseudomonadati</taxon>
        <taxon>Pseudomonadota</taxon>
        <taxon>Gammaproteobacteria</taxon>
        <taxon>Oceanospirillales</taxon>
        <taxon>Oceanospirillaceae</taxon>
        <taxon>Neptunomonas</taxon>
    </lineage>
</organism>
<dbReference type="OrthoDB" id="7052318at2"/>
<dbReference type="InterPro" id="IPR035965">
    <property type="entry name" value="PAS-like_dom_sf"/>
</dbReference>
<dbReference type="Gene3D" id="3.40.50.2300">
    <property type="match status" value="1"/>
</dbReference>
<dbReference type="PROSITE" id="PS50887">
    <property type="entry name" value="GGDEF"/>
    <property type="match status" value="1"/>
</dbReference>
<feature type="domain" description="GGDEF" evidence="4">
    <location>
        <begin position="314"/>
        <end position="446"/>
    </location>
</feature>
<protein>
    <submittedName>
        <fullName evidence="5">EAL domain-containing protein</fullName>
    </submittedName>
</protein>
<evidence type="ECO:0000313" key="6">
    <source>
        <dbReference type="Proteomes" id="UP000324760"/>
    </source>
</evidence>
<dbReference type="Gene3D" id="3.30.70.270">
    <property type="match status" value="1"/>
</dbReference>
<proteinExistence type="predicted"/>
<accession>A0A5P1RDX0</accession>
<dbReference type="Gene3D" id="3.30.450.20">
    <property type="entry name" value="PAS domain"/>
    <property type="match status" value="1"/>
</dbReference>
<dbReference type="PANTHER" id="PTHR33121">
    <property type="entry name" value="CYCLIC DI-GMP PHOSPHODIESTERASE PDEF"/>
    <property type="match status" value="1"/>
</dbReference>
<dbReference type="SUPFAM" id="SSF52172">
    <property type="entry name" value="CheY-like"/>
    <property type="match status" value="1"/>
</dbReference>
<dbReference type="RefSeq" id="WP_138987959.1">
    <property type="nucleotide sequence ID" value="NZ_CP043869.1"/>
</dbReference>
<dbReference type="PROSITE" id="PS50112">
    <property type="entry name" value="PAS"/>
    <property type="match status" value="1"/>
</dbReference>
<gene>
    <name evidence="5" type="ORF">F0U83_14570</name>
</gene>
<dbReference type="Gene3D" id="3.20.20.450">
    <property type="entry name" value="EAL domain"/>
    <property type="match status" value="1"/>
</dbReference>
<dbReference type="InterPro" id="IPR011006">
    <property type="entry name" value="CheY-like_superfamily"/>
</dbReference>
<dbReference type="CDD" id="cd01949">
    <property type="entry name" value="GGDEF"/>
    <property type="match status" value="1"/>
</dbReference>
<dbReference type="CDD" id="cd01948">
    <property type="entry name" value="EAL"/>
    <property type="match status" value="1"/>
</dbReference>
<dbReference type="SMART" id="SM00267">
    <property type="entry name" value="GGDEF"/>
    <property type="match status" value="1"/>
</dbReference>
<dbReference type="KEGG" id="ncu:F0U83_14570"/>
<feature type="domain" description="EAL" evidence="3">
    <location>
        <begin position="458"/>
        <end position="709"/>
    </location>
</feature>
<feature type="domain" description="PAS" evidence="2">
    <location>
        <begin position="184"/>
        <end position="232"/>
    </location>
</feature>
<dbReference type="SUPFAM" id="SSF55073">
    <property type="entry name" value="Nucleotide cyclase"/>
    <property type="match status" value="1"/>
</dbReference>
<dbReference type="NCBIfam" id="TIGR00254">
    <property type="entry name" value="GGDEF"/>
    <property type="match status" value="1"/>
</dbReference>
<keyword evidence="6" id="KW-1185">Reference proteome</keyword>
<evidence type="ECO:0000259" key="4">
    <source>
        <dbReference type="PROSITE" id="PS50887"/>
    </source>
</evidence>
<dbReference type="InterPro" id="IPR000014">
    <property type="entry name" value="PAS"/>
</dbReference>
<name>A0A5P1RDX0_9GAMM</name>
<dbReference type="InterPro" id="IPR029787">
    <property type="entry name" value="Nucleotide_cyclase"/>
</dbReference>
<dbReference type="PANTHER" id="PTHR33121:SF23">
    <property type="entry name" value="CYCLIC DI-GMP PHOSPHODIESTERASE PDEB"/>
    <property type="match status" value="1"/>
</dbReference>
<dbReference type="GO" id="GO:0071111">
    <property type="term" value="F:cyclic-guanylate-specific phosphodiesterase activity"/>
    <property type="evidence" value="ECO:0007669"/>
    <property type="project" value="InterPro"/>
</dbReference>
<dbReference type="PROSITE" id="PS50883">
    <property type="entry name" value="EAL"/>
    <property type="match status" value="1"/>
</dbReference>
<keyword evidence="1" id="KW-0175">Coiled coil</keyword>
<dbReference type="SUPFAM" id="SSF141868">
    <property type="entry name" value="EAL domain-like"/>
    <property type="match status" value="1"/>
</dbReference>
<dbReference type="InterPro" id="IPR001633">
    <property type="entry name" value="EAL_dom"/>
</dbReference>
<feature type="coiled-coil region" evidence="1">
    <location>
        <begin position="129"/>
        <end position="172"/>
    </location>
</feature>
<dbReference type="CDD" id="cd00130">
    <property type="entry name" value="PAS"/>
    <property type="match status" value="1"/>
</dbReference>
<dbReference type="EMBL" id="CP043869">
    <property type="protein sequence ID" value="QEQ97844.1"/>
    <property type="molecule type" value="Genomic_DNA"/>
</dbReference>
<dbReference type="SUPFAM" id="SSF55785">
    <property type="entry name" value="PYP-like sensor domain (PAS domain)"/>
    <property type="match status" value="1"/>
</dbReference>
<dbReference type="Proteomes" id="UP000324760">
    <property type="component" value="Chromosome"/>
</dbReference>
<dbReference type="InterPro" id="IPR000160">
    <property type="entry name" value="GGDEF_dom"/>
</dbReference>
<dbReference type="InterPro" id="IPR043128">
    <property type="entry name" value="Rev_trsase/Diguanyl_cyclase"/>
</dbReference>
<dbReference type="InterPro" id="IPR050706">
    <property type="entry name" value="Cyclic-di-GMP_PDE-like"/>
</dbReference>
<dbReference type="AlphaFoldDB" id="A0A5P1RDX0"/>
<dbReference type="Pfam" id="PF00563">
    <property type="entry name" value="EAL"/>
    <property type="match status" value="1"/>
</dbReference>
<evidence type="ECO:0000256" key="1">
    <source>
        <dbReference type="SAM" id="Coils"/>
    </source>
</evidence>
<dbReference type="NCBIfam" id="TIGR00229">
    <property type="entry name" value="sensory_box"/>
    <property type="match status" value="1"/>
</dbReference>